<dbReference type="InterPro" id="IPR051383">
    <property type="entry name" value="COX19"/>
</dbReference>
<evidence type="ECO:0000256" key="6">
    <source>
        <dbReference type="SAM" id="MobiDB-lite"/>
    </source>
</evidence>
<accession>A0A8B8F3R2</accession>
<sequence length="90" mass="10335">MSSSTFGQKRFQPSPPEKGSFPLDHEGQCKKSAYRYMFCLSVNNGDNSKCRQQTKEYLDCRMQNDLMAKEEWTKLGLADTEKSKNSSKPE</sequence>
<keyword evidence="2" id="KW-0963">Cytoplasm</keyword>
<dbReference type="AlphaFoldDB" id="A0A8B8F3R2"/>
<dbReference type="InterPro" id="IPR009069">
    <property type="entry name" value="Cys_alpha_HP_mot_SF"/>
</dbReference>
<gene>
    <name evidence="8" type="primary">LOC112679653</name>
</gene>
<dbReference type="PANTHER" id="PTHR21107:SF2">
    <property type="entry name" value="CYTOCHROME C OXIDASE ASSEMBLY PROTEIN COX19"/>
    <property type="match status" value="1"/>
</dbReference>
<comment type="subcellular location">
    <subcellularLocation>
        <location evidence="1">Cytoplasm</location>
    </subcellularLocation>
</comment>
<dbReference type="OrthoDB" id="268594at2759"/>
<dbReference type="RefSeq" id="XP_025405328.1">
    <property type="nucleotide sequence ID" value="XM_025549543.1"/>
</dbReference>
<feature type="region of interest" description="Disordered" evidence="6">
    <location>
        <begin position="1"/>
        <end position="24"/>
    </location>
</feature>
<evidence type="ECO:0000256" key="5">
    <source>
        <dbReference type="ARBA" id="ARBA00039385"/>
    </source>
</evidence>
<name>A0A8B8F3R2_9HEMI</name>
<evidence type="ECO:0000313" key="8">
    <source>
        <dbReference type="RefSeq" id="XP_025405328.1"/>
    </source>
</evidence>
<evidence type="ECO:0000256" key="2">
    <source>
        <dbReference type="ARBA" id="ARBA00022490"/>
    </source>
</evidence>
<dbReference type="Proteomes" id="UP000694846">
    <property type="component" value="Unplaced"/>
</dbReference>
<dbReference type="GO" id="GO:0005758">
    <property type="term" value="C:mitochondrial intermembrane space"/>
    <property type="evidence" value="ECO:0007669"/>
    <property type="project" value="TreeGrafter"/>
</dbReference>
<keyword evidence="3" id="KW-1015">Disulfide bond</keyword>
<evidence type="ECO:0000313" key="7">
    <source>
        <dbReference type="Proteomes" id="UP000694846"/>
    </source>
</evidence>
<evidence type="ECO:0000256" key="1">
    <source>
        <dbReference type="ARBA" id="ARBA00004496"/>
    </source>
</evidence>
<proteinExistence type="inferred from homology"/>
<evidence type="ECO:0000256" key="4">
    <source>
        <dbReference type="ARBA" id="ARBA00038223"/>
    </source>
</evidence>
<dbReference type="SUPFAM" id="SSF47072">
    <property type="entry name" value="Cysteine alpha-hairpin motif"/>
    <property type="match status" value="1"/>
</dbReference>
<evidence type="ECO:0000256" key="3">
    <source>
        <dbReference type="ARBA" id="ARBA00023157"/>
    </source>
</evidence>
<dbReference type="PANTHER" id="PTHR21107">
    <property type="entry name" value="CYTOCHROME C OXIDASE ASSEMBLY PROTEIN COX19"/>
    <property type="match status" value="1"/>
</dbReference>
<keyword evidence="7" id="KW-1185">Reference proteome</keyword>
<reference evidence="8" key="1">
    <citation type="submission" date="2025-08" db="UniProtKB">
        <authorList>
            <consortium name="RefSeq"/>
        </authorList>
    </citation>
    <scope>IDENTIFICATION</scope>
    <source>
        <tissue evidence="8">Whole body</tissue>
    </source>
</reference>
<dbReference type="GO" id="GO:0033617">
    <property type="term" value="P:mitochondrial respiratory chain complex IV assembly"/>
    <property type="evidence" value="ECO:0007669"/>
    <property type="project" value="TreeGrafter"/>
</dbReference>
<organism evidence="7 8">
    <name type="scientific">Sipha flava</name>
    <name type="common">yellow sugarcane aphid</name>
    <dbReference type="NCBI Taxonomy" id="143950"/>
    <lineage>
        <taxon>Eukaryota</taxon>
        <taxon>Metazoa</taxon>
        <taxon>Ecdysozoa</taxon>
        <taxon>Arthropoda</taxon>
        <taxon>Hexapoda</taxon>
        <taxon>Insecta</taxon>
        <taxon>Pterygota</taxon>
        <taxon>Neoptera</taxon>
        <taxon>Paraneoptera</taxon>
        <taxon>Hemiptera</taxon>
        <taxon>Sternorrhyncha</taxon>
        <taxon>Aphidomorpha</taxon>
        <taxon>Aphidoidea</taxon>
        <taxon>Aphididae</taxon>
        <taxon>Sipha</taxon>
    </lineage>
</organism>
<dbReference type="GeneID" id="112679653"/>
<comment type="similarity">
    <text evidence="4">Belongs to the COX19 family.</text>
</comment>
<protein>
    <recommendedName>
        <fullName evidence="5">Cytochrome c oxidase assembly protein COX19</fullName>
    </recommendedName>
</protein>